<dbReference type="InterPro" id="IPR013249">
    <property type="entry name" value="RNA_pol_sigma70_r4_t2"/>
</dbReference>
<dbReference type="PANTHER" id="PTHR43133:SF46">
    <property type="entry name" value="RNA POLYMERASE SIGMA-70 FACTOR ECF SUBFAMILY"/>
    <property type="match status" value="1"/>
</dbReference>
<sequence length="200" mass="23129">MNKSVDIDVKLLLTELKAGSLPAFNQIYLFYSPALYAHLLKFLKSPELVEEVLQEVFVKVWNLRAEIEPDRGFKTFLYRISSNLAINVIKKINRDKALQAEVWASSISYYFHSEEKLLDKERLEIIDRAIATLTPKRREILHFCKVEGRSYKEVADLLGISVSTVSNQLVNAIHDIRCFIVKNYSEEYLVGIFLLLAIQF</sequence>
<feature type="domain" description="RNA polymerase sigma-70 region 2" evidence="7">
    <location>
        <begin position="31"/>
        <end position="93"/>
    </location>
</feature>
<keyword evidence="3 6" id="KW-0731">Sigma factor</keyword>
<evidence type="ECO:0000256" key="3">
    <source>
        <dbReference type="ARBA" id="ARBA00023082"/>
    </source>
</evidence>
<dbReference type="RefSeq" id="WP_149525597.1">
    <property type="nucleotide sequence ID" value="NZ_CP030848.1"/>
</dbReference>
<dbReference type="PANTHER" id="PTHR43133">
    <property type="entry name" value="RNA POLYMERASE ECF-TYPE SIGMA FACTO"/>
    <property type="match status" value="1"/>
</dbReference>
<dbReference type="InterPro" id="IPR014284">
    <property type="entry name" value="RNA_pol_sigma-70_dom"/>
</dbReference>
<keyword evidence="2 6" id="KW-0805">Transcription regulation</keyword>
<dbReference type="Proteomes" id="UP001170954">
    <property type="component" value="Unassembled WGS sequence"/>
</dbReference>
<dbReference type="InterPro" id="IPR000838">
    <property type="entry name" value="RNA_pol_sigma70_ECF_CS"/>
</dbReference>
<reference evidence="9" key="2">
    <citation type="journal article" date="2022" name="Sci. Total Environ.">
        <title>Prevalence, transmission, and molecular epidemiology of tet(X)-positive bacteria among humans, animals, and environmental niches in China: An epidemiological, and genomic-based study.</title>
        <authorList>
            <person name="Dong N."/>
            <person name="Zeng Y."/>
            <person name="Cai C."/>
            <person name="Sun C."/>
            <person name="Lu J."/>
            <person name="Liu C."/>
            <person name="Zhou H."/>
            <person name="Sun Q."/>
            <person name="Shu L."/>
            <person name="Wang H."/>
            <person name="Wang Y."/>
            <person name="Wang S."/>
            <person name="Wu C."/>
            <person name="Chan E.W."/>
            <person name="Chen G."/>
            <person name="Shen Z."/>
            <person name="Chen S."/>
            <person name="Zhang R."/>
        </authorList>
    </citation>
    <scope>NUCLEOTIDE SEQUENCE</scope>
    <source>
        <strain evidence="9">R1692</strain>
    </source>
</reference>
<comment type="similarity">
    <text evidence="1 6">Belongs to the sigma-70 factor family. ECF subfamily.</text>
</comment>
<dbReference type="InterPro" id="IPR013325">
    <property type="entry name" value="RNA_pol_sigma_r2"/>
</dbReference>
<comment type="caution">
    <text evidence="9">The sequence shown here is derived from an EMBL/GenBank/DDBJ whole genome shotgun (WGS) entry which is preliminary data.</text>
</comment>
<dbReference type="Pfam" id="PF04542">
    <property type="entry name" value="Sigma70_r2"/>
    <property type="match status" value="1"/>
</dbReference>
<keyword evidence="10" id="KW-1185">Reference proteome</keyword>
<evidence type="ECO:0000256" key="4">
    <source>
        <dbReference type="ARBA" id="ARBA00023125"/>
    </source>
</evidence>
<dbReference type="InterPro" id="IPR036388">
    <property type="entry name" value="WH-like_DNA-bd_sf"/>
</dbReference>
<evidence type="ECO:0000313" key="10">
    <source>
        <dbReference type="Proteomes" id="UP001170954"/>
    </source>
</evidence>
<dbReference type="InterPro" id="IPR039425">
    <property type="entry name" value="RNA_pol_sigma-70-like"/>
</dbReference>
<dbReference type="Pfam" id="PF08281">
    <property type="entry name" value="Sigma70_r4_2"/>
    <property type="match status" value="1"/>
</dbReference>
<organism evidence="9 10">
    <name type="scientific">Sphingobacterium hotanense</name>
    <dbReference type="NCBI Taxonomy" id="649196"/>
    <lineage>
        <taxon>Bacteria</taxon>
        <taxon>Pseudomonadati</taxon>
        <taxon>Bacteroidota</taxon>
        <taxon>Sphingobacteriia</taxon>
        <taxon>Sphingobacteriales</taxon>
        <taxon>Sphingobacteriaceae</taxon>
        <taxon>Sphingobacterium</taxon>
    </lineage>
</organism>
<evidence type="ECO:0000256" key="1">
    <source>
        <dbReference type="ARBA" id="ARBA00010641"/>
    </source>
</evidence>
<gene>
    <name evidence="9" type="ORF">HX018_09535</name>
</gene>
<protein>
    <recommendedName>
        <fullName evidence="6">RNA polymerase sigma factor</fullName>
    </recommendedName>
</protein>
<proteinExistence type="inferred from homology"/>
<dbReference type="InterPro" id="IPR007627">
    <property type="entry name" value="RNA_pol_sigma70_r2"/>
</dbReference>
<dbReference type="EMBL" id="JACAGK010000023">
    <property type="protein sequence ID" value="MDM1048478.1"/>
    <property type="molecule type" value="Genomic_DNA"/>
</dbReference>
<evidence type="ECO:0000256" key="6">
    <source>
        <dbReference type="RuleBase" id="RU000716"/>
    </source>
</evidence>
<dbReference type="CDD" id="cd06171">
    <property type="entry name" value="Sigma70_r4"/>
    <property type="match status" value="1"/>
</dbReference>
<dbReference type="NCBIfam" id="TIGR02937">
    <property type="entry name" value="sigma70-ECF"/>
    <property type="match status" value="1"/>
</dbReference>
<accession>A0ABT7NML6</accession>
<keyword evidence="4 6" id="KW-0238">DNA-binding</keyword>
<evidence type="ECO:0000259" key="8">
    <source>
        <dbReference type="Pfam" id="PF08281"/>
    </source>
</evidence>
<dbReference type="SUPFAM" id="SSF88659">
    <property type="entry name" value="Sigma3 and sigma4 domains of RNA polymerase sigma factors"/>
    <property type="match status" value="1"/>
</dbReference>
<feature type="domain" description="RNA polymerase sigma factor 70 region 4 type 2" evidence="8">
    <location>
        <begin position="124"/>
        <end position="172"/>
    </location>
</feature>
<dbReference type="PROSITE" id="PS01063">
    <property type="entry name" value="SIGMA70_ECF"/>
    <property type="match status" value="1"/>
</dbReference>
<reference evidence="9" key="1">
    <citation type="submission" date="2020-06" db="EMBL/GenBank/DDBJ databases">
        <authorList>
            <person name="Dong N."/>
        </authorList>
    </citation>
    <scope>NUCLEOTIDE SEQUENCE</scope>
    <source>
        <strain evidence="9">R1692</strain>
    </source>
</reference>
<evidence type="ECO:0000256" key="5">
    <source>
        <dbReference type="ARBA" id="ARBA00023163"/>
    </source>
</evidence>
<dbReference type="Gene3D" id="1.10.10.10">
    <property type="entry name" value="Winged helix-like DNA-binding domain superfamily/Winged helix DNA-binding domain"/>
    <property type="match status" value="1"/>
</dbReference>
<evidence type="ECO:0000259" key="7">
    <source>
        <dbReference type="Pfam" id="PF04542"/>
    </source>
</evidence>
<dbReference type="SUPFAM" id="SSF88946">
    <property type="entry name" value="Sigma2 domain of RNA polymerase sigma factors"/>
    <property type="match status" value="1"/>
</dbReference>
<evidence type="ECO:0000256" key="2">
    <source>
        <dbReference type="ARBA" id="ARBA00023015"/>
    </source>
</evidence>
<dbReference type="InterPro" id="IPR013324">
    <property type="entry name" value="RNA_pol_sigma_r3/r4-like"/>
</dbReference>
<dbReference type="Gene3D" id="1.10.1740.10">
    <property type="match status" value="1"/>
</dbReference>
<name>A0ABT7NML6_9SPHI</name>
<evidence type="ECO:0000313" key="9">
    <source>
        <dbReference type="EMBL" id="MDM1048478.1"/>
    </source>
</evidence>
<keyword evidence="5 6" id="KW-0804">Transcription</keyword>